<gene>
    <name evidence="1" type="ORF">ERS852395_01501</name>
</gene>
<dbReference type="RefSeq" id="WP_055053241.1">
    <property type="nucleotide sequence ID" value="NZ_CYZA01000006.1"/>
</dbReference>
<sequence length="61" mass="6814">MNKHFIRTADQETANILKSIGFPQVGYTKGIYTFANCSSLSFANVNIDINKLTYTDIYCAS</sequence>
<accession>A0A174AA91</accession>
<dbReference type="Proteomes" id="UP000095447">
    <property type="component" value="Unassembled WGS sequence"/>
</dbReference>
<evidence type="ECO:0000313" key="1">
    <source>
        <dbReference type="EMBL" id="CUN84690.1"/>
    </source>
</evidence>
<dbReference type="AlphaFoldDB" id="A0A174AA91"/>
<name>A0A174AA91_9FIRM</name>
<organism evidence="1 2">
    <name type="scientific">Blautia obeum</name>
    <dbReference type="NCBI Taxonomy" id="40520"/>
    <lineage>
        <taxon>Bacteria</taxon>
        <taxon>Bacillati</taxon>
        <taxon>Bacillota</taxon>
        <taxon>Clostridia</taxon>
        <taxon>Lachnospirales</taxon>
        <taxon>Lachnospiraceae</taxon>
        <taxon>Blautia</taxon>
    </lineage>
</organism>
<reference evidence="1 2" key="1">
    <citation type="submission" date="2015-09" db="EMBL/GenBank/DDBJ databases">
        <authorList>
            <consortium name="Pathogen Informatics"/>
        </authorList>
    </citation>
    <scope>NUCLEOTIDE SEQUENCE [LARGE SCALE GENOMIC DNA]</scope>
    <source>
        <strain evidence="1 2">2789STDY5608838</strain>
    </source>
</reference>
<proteinExistence type="predicted"/>
<dbReference type="EMBL" id="CYZA01000006">
    <property type="protein sequence ID" value="CUN84690.1"/>
    <property type="molecule type" value="Genomic_DNA"/>
</dbReference>
<protein>
    <submittedName>
        <fullName evidence="1">Uncharacterized protein</fullName>
    </submittedName>
</protein>
<evidence type="ECO:0000313" key="2">
    <source>
        <dbReference type="Proteomes" id="UP000095447"/>
    </source>
</evidence>